<comment type="caution">
    <text evidence="3">The sequence shown here is derived from an EMBL/GenBank/DDBJ whole genome shotgun (WGS) entry which is preliminary data.</text>
</comment>
<keyword evidence="4" id="KW-1185">Reference proteome</keyword>
<dbReference type="InterPro" id="IPR002014">
    <property type="entry name" value="VHS_dom"/>
</dbReference>
<accession>A0ABR2MD79</accession>
<dbReference type="SUPFAM" id="SSF48464">
    <property type="entry name" value="ENTH/VHS domain"/>
    <property type="match status" value="1"/>
</dbReference>
<name>A0ABR2MD79_9ASPA</name>
<feature type="domain" description="VHS" evidence="2">
    <location>
        <begin position="11"/>
        <end position="39"/>
    </location>
</feature>
<comment type="similarity">
    <text evidence="1">Belongs to the TOM1 family.</text>
</comment>
<evidence type="ECO:0000259" key="2">
    <source>
        <dbReference type="PROSITE" id="PS50179"/>
    </source>
</evidence>
<proteinExistence type="inferred from homology"/>
<dbReference type="Pfam" id="PF24861">
    <property type="entry name" value="SUS_N"/>
    <property type="match status" value="1"/>
</dbReference>
<dbReference type="InterPro" id="IPR056735">
    <property type="entry name" value="SUS_N"/>
</dbReference>
<evidence type="ECO:0000313" key="4">
    <source>
        <dbReference type="Proteomes" id="UP001412067"/>
    </source>
</evidence>
<evidence type="ECO:0000313" key="3">
    <source>
        <dbReference type="EMBL" id="KAK8960893.1"/>
    </source>
</evidence>
<dbReference type="PROSITE" id="PS50179">
    <property type="entry name" value="VHS"/>
    <property type="match status" value="1"/>
</dbReference>
<evidence type="ECO:0000256" key="1">
    <source>
        <dbReference type="ARBA" id="ARBA00007708"/>
    </source>
</evidence>
<dbReference type="InterPro" id="IPR044836">
    <property type="entry name" value="TOL_plant"/>
</dbReference>
<dbReference type="PANTHER" id="PTHR45898:SF14">
    <property type="entry name" value="TOM1-LIKE PROTEIN 4"/>
    <property type="match status" value="1"/>
</dbReference>
<dbReference type="Proteomes" id="UP001412067">
    <property type="component" value="Unassembled WGS sequence"/>
</dbReference>
<dbReference type="PANTHER" id="PTHR45898">
    <property type="entry name" value="TOM1-LIKE PROTEIN"/>
    <property type="match status" value="1"/>
</dbReference>
<protein>
    <recommendedName>
        <fullName evidence="2">VHS domain-containing protein</fullName>
    </recommendedName>
</protein>
<organism evidence="3 4">
    <name type="scientific">Platanthera guangdongensis</name>
    <dbReference type="NCBI Taxonomy" id="2320717"/>
    <lineage>
        <taxon>Eukaryota</taxon>
        <taxon>Viridiplantae</taxon>
        <taxon>Streptophyta</taxon>
        <taxon>Embryophyta</taxon>
        <taxon>Tracheophyta</taxon>
        <taxon>Spermatophyta</taxon>
        <taxon>Magnoliopsida</taxon>
        <taxon>Liliopsida</taxon>
        <taxon>Asparagales</taxon>
        <taxon>Orchidaceae</taxon>
        <taxon>Orchidoideae</taxon>
        <taxon>Orchideae</taxon>
        <taxon>Orchidinae</taxon>
        <taxon>Platanthera</taxon>
    </lineage>
</organism>
<dbReference type="Gene3D" id="1.25.40.90">
    <property type="match status" value="1"/>
</dbReference>
<reference evidence="3 4" key="1">
    <citation type="journal article" date="2022" name="Nat. Plants">
        <title>Genomes of leafy and leafless Platanthera orchids illuminate the evolution of mycoheterotrophy.</title>
        <authorList>
            <person name="Li M.H."/>
            <person name="Liu K.W."/>
            <person name="Li Z."/>
            <person name="Lu H.C."/>
            <person name="Ye Q.L."/>
            <person name="Zhang D."/>
            <person name="Wang J.Y."/>
            <person name="Li Y.F."/>
            <person name="Zhong Z.M."/>
            <person name="Liu X."/>
            <person name="Yu X."/>
            <person name="Liu D.K."/>
            <person name="Tu X.D."/>
            <person name="Liu B."/>
            <person name="Hao Y."/>
            <person name="Liao X.Y."/>
            <person name="Jiang Y.T."/>
            <person name="Sun W.H."/>
            <person name="Chen J."/>
            <person name="Chen Y.Q."/>
            <person name="Ai Y."/>
            <person name="Zhai J.W."/>
            <person name="Wu S.S."/>
            <person name="Zhou Z."/>
            <person name="Hsiao Y.Y."/>
            <person name="Wu W.L."/>
            <person name="Chen Y.Y."/>
            <person name="Lin Y.F."/>
            <person name="Hsu J.L."/>
            <person name="Li C.Y."/>
            <person name="Wang Z.W."/>
            <person name="Zhao X."/>
            <person name="Zhong W.Y."/>
            <person name="Ma X.K."/>
            <person name="Ma L."/>
            <person name="Huang J."/>
            <person name="Chen G.Z."/>
            <person name="Huang M.Z."/>
            <person name="Huang L."/>
            <person name="Peng D.H."/>
            <person name="Luo Y.B."/>
            <person name="Zou S.Q."/>
            <person name="Chen S.P."/>
            <person name="Lan S."/>
            <person name="Tsai W.C."/>
            <person name="Van de Peer Y."/>
            <person name="Liu Z.J."/>
        </authorList>
    </citation>
    <scope>NUCLEOTIDE SEQUENCE [LARGE SCALE GENOMIC DNA]</scope>
    <source>
        <strain evidence="3">Lor288</strain>
    </source>
</reference>
<dbReference type="EMBL" id="JBBWWR010000010">
    <property type="protein sequence ID" value="KAK8960893.1"/>
    <property type="molecule type" value="Genomic_DNA"/>
</dbReference>
<sequence length="193" mass="21302">MTSAYACVEKATSDMLIDPDWAINIELCDIINSDPGNDRGLLAFHDQNNDVTDVSGVNLRDILQPHQILAEYESVIPEADRHKLKDGVFEDFLKASQYHLPVDNFCAFAQNKNYILSKNCCCACHAGGNLVDDPRDVAGMAKSMDPRIPLHHSLPSGRALGGGDDAFNTFFSKNGVEKHRVKHCRPGYLPSET</sequence>
<gene>
    <name evidence="3" type="ORF">KSP40_PGU005359</name>
</gene>
<dbReference type="InterPro" id="IPR008942">
    <property type="entry name" value="ENTH_VHS"/>
</dbReference>